<dbReference type="Pfam" id="PF00534">
    <property type="entry name" value="Glycos_transf_1"/>
    <property type="match status" value="1"/>
</dbReference>
<evidence type="ECO:0000313" key="2">
    <source>
        <dbReference type="EMBL" id="EKC53238.1"/>
    </source>
</evidence>
<feature type="domain" description="Glycosyl transferase family 1" evidence="1">
    <location>
        <begin position="70"/>
        <end position="180"/>
    </location>
</feature>
<organism evidence="2">
    <name type="scientific">human gut metagenome</name>
    <dbReference type="NCBI Taxonomy" id="408170"/>
    <lineage>
        <taxon>unclassified sequences</taxon>
        <taxon>metagenomes</taxon>
        <taxon>organismal metagenomes</taxon>
    </lineage>
</organism>
<proteinExistence type="predicted"/>
<dbReference type="EMBL" id="AJWZ01008751">
    <property type="protein sequence ID" value="EKC53238.1"/>
    <property type="molecule type" value="Genomic_DNA"/>
</dbReference>
<keyword evidence="2" id="KW-0808">Transferase</keyword>
<dbReference type="SUPFAM" id="SSF53756">
    <property type="entry name" value="UDP-Glycosyltransferase/glycogen phosphorylase"/>
    <property type="match status" value="1"/>
</dbReference>
<dbReference type="AlphaFoldDB" id="K1S723"/>
<sequence>NKSKYVEFFEGVKAKDFKNIVFVSENARDIFVENLKNDKDFINKTSVIYNFIDAEEILRKSQEKVTDCCKEKTFTFLNVGRHTEEDKKLTRLIEVAKKLKEDNLDFRILLVGSGNKTQEYKKMVNEYKLENNIIFLGKKQNPYPYFKLADSLILTSEYEGFPVVYLEAMILNIPIITTNVSDSL</sequence>
<dbReference type="PANTHER" id="PTHR12526:SF630">
    <property type="entry name" value="GLYCOSYLTRANSFERASE"/>
    <property type="match status" value="1"/>
</dbReference>
<dbReference type="PANTHER" id="PTHR12526">
    <property type="entry name" value="GLYCOSYLTRANSFERASE"/>
    <property type="match status" value="1"/>
</dbReference>
<dbReference type="InterPro" id="IPR001296">
    <property type="entry name" value="Glyco_trans_1"/>
</dbReference>
<feature type="non-terminal residue" evidence="2">
    <location>
        <position position="1"/>
    </location>
</feature>
<evidence type="ECO:0000259" key="1">
    <source>
        <dbReference type="Pfam" id="PF00534"/>
    </source>
</evidence>
<reference evidence="2" key="1">
    <citation type="journal article" date="2013" name="Environ. Microbiol.">
        <title>Microbiota from the distal guts of lean and obese adolescents exhibit partial functional redundancy besides clear differences in community structure.</title>
        <authorList>
            <person name="Ferrer M."/>
            <person name="Ruiz A."/>
            <person name="Lanza F."/>
            <person name="Haange S.B."/>
            <person name="Oberbach A."/>
            <person name="Till H."/>
            <person name="Bargiela R."/>
            <person name="Campoy C."/>
            <person name="Segura M.T."/>
            <person name="Richter M."/>
            <person name="von Bergen M."/>
            <person name="Seifert J."/>
            <person name="Suarez A."/>
        </authorList>
    </citation>
    <scope>NUCLEOTIDE SEQUENCE</scope>
</reference>
<accession>K1S723</accession>
<name>K1S723_9ZZZZ</name>
<protein>
    <submittedName>
        <fullName evidence="2">Glycosyl transferase, group 1 family protein</fullName>
    </submittedName>
</protein>
<gene>
    <name evidence="2" type="ORF">OBE_12691</name>
</gene>
<dbReference type="Gene3D" id="3.40.50.2000">
    <property type="entry name" value="Glycogen Phosphorylase B"/>
    <property type="match status" value="2"/>
</dbReference>
<dbReference type="GO" id="GO:0016757">
    <property type="term" value="F:glycosyltransferase activity"/>
    <property type="evidence" value="ECO:0007669"/>
    <property type="project" value="InterPro"/>
</dbReference>
<comment type="caution">
    <text evidence="2">The sequence shown here is derived from an EMBL/GenBank/DDBJ whole genome shotgun (WGS) entry which is preliminary data.</text>
</comment>